<dbReference type="PANTHER" id="PTHR46302:SF3">
    <property type="entry name" value="DOUBLECORTIN DOMAIN-CONTAINING PROTEIN 1"/>
    <property type="match status" value="1"/>
</dbReference>
<dbReference type="OrthoDB" id="9999986at2759"/>
<dbReference type="InterPro" id="IPR035992">
    <property type="entry name" value="Ricin_B-like_lectins"/>
</dbReference>
<evidence type="ECO:0000313" key="1">
    <source>
        <dbReference type="EMBL" id="CAB4040694.1"/>
    </source>
</evidence>
<proteinExistence type="predicted"/>
<comment type="caution">
    <text evidence="1">The sequence shown here is derived from an EMBL/GenBank/DDBJ whole genome shotgun (WGS) entry which is preliminary data.</text>
</comment>
<dbReference type="SUPFAM" id="SSF50370">
    <property type="entry name" value="Ricin B-like lectins"/>
    <property type="match status" value="1"/>
</dbReference>
<dbReference type="PROSITE" id="PS50231">
    <property type="entry name" value="RICIN_B_LECTIN"/>
    <property type="match status" value="1"/>
</dbReference>
<dbReference type="GO" id="GO:0030496">
    <property type="term" value="C:midbody"/>
    <property type="evidence" value="ECO:0007669"/>
    <property type="project" value="TreeGrafter"/>
</dbReference>
<dbReference type="EMBL" id="CACRXK020027132">
    <property type="protein sequence ID" value="CAB4040694.1"/>
    <property type="molecule type" value="Genomic_DNA"/>
</dbReference>
<feature type="non-terminal residue" evidence="1">
    <location>
        <position position="1"/>
    </location>
</feature>
<name>A0A6S7KCX7_PARCT</name>
<dbReference type="Gene3D" id="2.80.10.50">
    <property type="match status" value="1"/>
</dbReference>
<dbReference type="GO" id="GO:0008017">
    <property type="term" value="F:microtubule binding"/>
    <property type="evidence" value="ECO:0007669"/>
    <property type="project" value="InterPro"/>
</dbReference>
<keyword evidence="2" id="KW-1185">Reference proteome</keyword>
<dbReference type="GO" id="GO:1902412">
    <property type="term" value="P:regulation of mitotic cytokinesis"/>
    <property type="evidence" value="ECO:0007669"/>
    <property type="project" value="InterPro"/>
</dbReference>
<gene>
    <name evidence="1" type="ORF">PACLA_8A089848</name>
</gene>
<accession>A0A6S7KCX7</accession>
<sequence>WLYDDGWIQLRNNNQLVLGIGQDSTEDKLVNEVFLCKKRMDDVNQRWTIASDGTIHLHNNPNATLTVSDPGRASEGSAYDGSSALVMPRKPCNGNANQLWIYDQESGFISAFATDSINIEITAANKAGICTYTVLGSKHVPQIGYSVQNDSSKTFCQACGIVSRGKFILQKLEECLDFSCAMGK</sequence>
<dbReference type="AlphaFoldDB" id="A0A6S7KCX7"/>
<evidence type="ECO:0000313" key="2">
    <source>
        <dbReference type="Proteomes" id="UP001152795"/>
    </source>
</evidence>
<dbReference type="PANTHER" id="PTHR46302">
    <property type="entry name" value="DOUBLECORTIN DOMAIN-CONTAINING PROTEIN 1"/>
    <property type="match status" value="1"/>
</dbReference>
<dbReference type="Proteomes" id="UP001152795">
    <property type="component" value="Unassembled WGS sequence"/>
</dbReference>
<protein>
    <submittedName>
        <fullName evidence="1">Uncharacterized protein</fullName>
    </submittedName>
</protein>
<dbReference type="InterPro" id="IPR043188">
    <property type="entry name" value="DCDC1"/>
</dbReference>
<feature type="non-terminal residue" evidence="1">
    <location>
        <position position="184"/>
    </location>
</feature>
<reference evidence="1" key="1">
    <citation type="submission" date="2020-04" db="EMBL/GenBank/DDBJ databases">
        <authorList>
            <person name="Alioto T."/>
            <person name="Alioto T."/>
            <person name="Gomez Garrido J."/>
        </authorList>
    </citation>
    <scope>NUCLEOTIDE SEQUENCE</scope>
    <source>
        <strain evidence="1">A484AB</strain>
    </source>
</reference>
<organism evidence="1 2">
    <name type="scientific">Paramuricea clavata</name>
    <name type="common">Red gorgonian</name>
    <name type="synonym">Violescent sea-whip</name>
    <dbReference type="NCBI Taxonomy" id="317549"/>
    <lineage>
        <taxon>Eukaryota</taxon>
        <taxon>Metazoa</taxon>
        <taxon>Cnidaria</taxon>
        <taxon>Anthozoa</taxon>
        <taxon>Octocorallia</taxon>
        <taxon>Malacalcyonacea</taxon>
        <taxon>Plexauridae</taxon>
        <taxon>Paramuricea</taxon>
    </lineage>
</organism>